<feature type="binding site" evidence="5">
    <location>
        <position position="32"/>
    </location>
    <ligand>
        <name>AMP</name>
        <dbReference type="ChEBI" id="CHEBI:456215"/>
    </ligand>
</feature>
<evidence type="ECO:0000256" key="1">
    <source>
        <dbReference type="ARBA" id="ARBA00022679"/>
    </source>
</evidence>
<evidence type="ECO:0000313" key="9">
    <source>
        <dbReference type="Proteomes" id="UP000032417"/>
    </source>
</evidence>
<comment type="catalytic activity">
    <reaction evidence="5 7">
        <text>AMP + ATP = 2 ADP</text>
        <dbReference type="Rhea" id="RHEA:12973"/>
        <dbReference type="ChEBI" id="CHEBI:30616"/>
        <dbReference type="ChEBI" id="CHEBI:456215"/>
        <dbReference type="ChEBI" id="CHEBI:456216"/>
        <dbReference type="EC" id="2.7.4.3"/>
    </reaction>
</comment>
<feature type="binding site" evidence="5">
    <location>
        <position position="93"/>
    </location>
    <ligand>
        <name>AMP</name>
        <dbReference type="ChEBI" id="CHEBI:456215"/>
    </ligand>
</feature>
<dbReference type="PATRIC" id="fig|1562970.3.peg.9"/>
<dbReference type="InterPro" id="IPR027417">
    <property type="entry name" value="P-loop_NTPase"/>
</dbReference>
<accession>A0A098BVV0</accession>
<keyword evidence="1 5" id="KW-0808">Transferase</keyword>
<comment type="similarity">
    <text evidence="5 6">Belongs to the adenylate kinase family.</text>
</comment>
<sequence>MLNIVIFGAPGSGKGTQSTKISEKYALEHISTGDMLRAEIKANTEFGKKANSYISKGHLIPDEVMIDKLDDLMKKKNGVKGFIFDGFPRTIAQGKALDEMLEKYDEKVTVVLSLEVEEDELVDRILKRGEISGRSDDNRETVEARLNVYHNQTEPLKNYYSEQFKLVRIPGQGTIDEVFESISTVLDRIIG</sequence>
<comment type="subcellular location">
    <subcellularLocation>
        <location evidence="5 7">Cytoplasm</location>
    </subcellularLocation>
</comment>
<dbReference type="KEGG" id="pbt:ING2E5B_0010"/>
<comment type="subunit">
    <text evidence="5 7">Monomer.</text>
</comment>
<keyword evidence="5 7" id="KW-0067">ATP-binding</keyword>
<feature type="binding site" evidence="5">
    <location>
        <begin position="86"/>
        <end position="89"/>
    </location>
    <ligand>
        <name>AMP</name>
        <dbReference type="ChEBI" id="CHEBI:456215"/>
    </ligand>
</feature>
<feature type="binding site" evidence="5">
    <location>
        <position position="37"/>
    </location>
    <ligand>
        <name>AMP</name>
        <dbReference type="ChEBI" id="CHEBI:456215"/>
    </ligand>
</feature>
<keyword evidence="3 5" id="KW-0547">Nucleotide-binding</keyword>
<feature type="binding site" evidence="5">
    <location>
        <position position="128"/>
    </location>
    <ligand>
        <name>ATP</name>
        <dbReference type="ChEBI" id="CHEBI:30616"/>
    </ligand>
</feature>
<dbReference type="PANTHER" id="PTHR23359">
    <property type="entry name" value="NUCLEOTIDE KINASE"/>
    <property type="match status" value="1"/>
</dbReference>
<feature type="binding site" evidence="5">
    <location>
        <position position="134"/>
    </location>
    <ligand>
        <name>AMP</name>
        <dbReference type="ChEBI" id="CHEBI:456215"/>
    </ligand>
</feature>
<evidence type="ECO:0000256" key="2">
    <source>
        <dbReference type="ARBA" id="ARBA00022727"/>
    </source>
</evidence>
<comment type="pathway">
    <text evidence="5">Purine metabolism; AMP biosynthesis via salvage pathway; AMP from ADP: step 1/1.</text>
</comment>
<dbReference type="SUPFAM" id="SSF52540">
    <property type="entry name" value="P-loop containing nucleoside triphosphate hydrolases"/>
    <property type="match status" value="1"/>
</dbReference>
<name>A0A098BVV0_9BACT</name>
<dbReference type="InterPro" id="IPR033690">
    <property type="entry name" value="Adenylat_kinase_CS"/>
</dbReference>
<dbReference type="EMBL" id="LN515532">
    <property type="protein sequence ID" value="CEA14595.1"/>
    <property type="molecule type" value="Genomic_DNA"/>
</dbReference>
<dbReference type="Gene3D" id="3.40.50.300">
    <property type="entry name" value="P-loop containing nucleotide triphosphate hydrolases"/>
    <property type="match status" value="1"/>
</dbReference>
<evidence type="ECO:0000256" key="7">
    <source>
        <dbReference type="RuleBase" id="RU003331"/>
    </source>
</evidence>
<dbReference type="GO" id="GO:0005737">
    <property type="term" value="C:cytoplasm"/>
    <property type="evidence" value="ECO:0007669"/>
    <property type="project" value="UniProtKB-SubCell"/>
</dbReference>
<dbReference type="PRINTS" id="PR00094">
    <property type="entry name" value="ADENYLTKNASE"/>
</dbReference>
<comment type="function">
    <text evidence="5">Catalyzes the reversible transfer of the terminal phosphate group between ATP and AMP. Plays an important role in cellular energy homeostasis and in adenine nucleotide metabolism.</text>
</comment>
<dbReference type="Pfam" id="PF00406">
    <property type="entry name" value="ADK"/>
    <property type="match status" value="1"/>
</dbReference>
<organism evidence="8 9">
    <name type="scientific">Fermentimonas caenicola</name>
    <dbReference type="NCBI Taxonomy" id="1562970"/>
    <lineage>
        <taxon>Bacteria</taxon>
        <taxon>Pseudomonadati</taxon>
        <taxon>Bacteroidota</taxon>
        <taxon>Bacteroidia</taxon>
        <taxon>Bacteroidales</taxon>
        <taxon>Dysgonomonadaceae</taxon>
        <taxon>Fermentimonas</taxon>
    </lineage>
</organism>
<evidence type="ECO:0000256" key="6">
    <source>
        <dbReference type="RuleBase" id="RU003330"/>
    </source>
</evidence>
<dbReference type="EC" id="2.7.4.3" evidence="5 7"/>
<dbReference type="GO" id="GO:0004017">
    <property type="term" value="F:AMP kinase activity"/>
    <property type="evidence" value="ECO:0007669"/>
    <property type="project" value="UniProtKB-UniRule"/>
</dbReference>
<dbReference type="Proteomes" id="UP000032417">
    <property type="component" value="Chromosome 1"/>
</dbReference>
<keyword evidence="4 5" id="KW-0418">Kinase</keyword>
<evidence type="ECO:0000256" key="3">
    <source>
        <dbReference type="ARBA" id="ARBA00022741"/>
    </source>
</evidence>
<dbReference type="GO" id="GO:0005524">
    <property type="term" value="F:ATP binding"/>
    <property type="evidence" value="ECO:0007669"/>
    <property type="project" value="UniProtKB-UniRule"/>
</dbReference>
<dbReference type="GO" id="GO:0044209">
    <property type="term" value="P:AMP salvage"/>
    <property type="evidence" value="ECO:0007669"/>
    <property type="project" value="UniProtKB-UniRule"/>
</dbReference>
<feature type="region of interest" description="NMP" evidence="5">
    <location>
        <begin position="31"/>
        <end position="60"/>
    </location>
</feature>
<dbReference type="NCBIfam" id="NF001381">
    <property type="entry name" value="PRK00279.1-3"/>
    <property type="match status" value="1"/>
</dbReference>
<dbReference type="NCBIfam" id="NF011100">
    <property type="entry name" value="PRK14527.1"/>
    <property type="match status" value="1"/>
</dbReference>
<dbReference type="CDD" id="cd01428">
    <property type="entry name" value="ADK"/>
    <property type="match status" value="1"/>
</dbReference>
<evidence type="ECO:0000256" key="4">
    <source>
        <dbReference type="ARBA" id="ARBA00022777"/>
    </source>
</evidence>
<dbReference type="AlphaFoldDB" id="A0A098BVV0"/>
<dbReference type="HAMAP" id="MF_00235">
    <property type="entry name" value="Adenylate_kinase_Adk"/>
    <property type="match status" value="1"/>
</dbReference>
<feature type="binding site" evidence="5">
    <location>
        <position position="145"/>
    </location>
    <ligand>
        <name>AMP</name>
        <dbReference type="ChEBI" id="CHEBI:456215"/>
    </ligand>
</feature>
<dbReference type="STRING" id="1562970.ING2E5B_0010"/>
<keyword evidence="5" id="KW-0963">Cytoplasm</keyword>
<feature type="binding site" evidence="5">
    <location>
        <begin position="11"/>
        <end position="16"/>
    </location>
    <ligand>
        <name>ATP</name>
        <dbReference type="ChEBI" id="CHEBI:30616"/>
    </ligand>
</feature>
<dbReference type="InterPro" id="IPR000850">
    <property type="entry name" value="Adenylat/UMP-CMP_kin"/>
</dbReference>
<gene>
    <name evidence="5" type="primary">adk</name>
    <name evidence="8" type="ORF">ING2E5B_0010</name>
</gene>
<evidence type="ECO:0000313" key="8">
    <source>
        <dbReference type="EMBL" id="CEA14595.1"/>
    </source>
</evidence>
<comment type="caution">
    <text evidence="5">Lacks conserved residue(s) required for the propagation of feature annotation.</text>
</comment>
<protein>
    <recommendedName>
        <fullName evidence="5 7">Adenylate kinase</fullName>
        <shortName evidence="5">AK</shortName>
        <ecNumber evidence="5 7">2.7.4.3</ecNumber>
    </recommendedName>
    <alternativeName>
        <fullName evidence="5">ATP-AMP transphosphorylase</fullName>
    </alternativeName>
    <alternativeName>
        <fullName evidence="5">ATP:AMP phosphotransferase</fullName>
    </alternativeName>
    <alternativeName>
        <fullName evidence="5">Adenylate monophosphate kinase</fullName>
    </alternativeName>
</protein>
<dbReference type="NCBIfam" id="NF011105">
    <property type="entry name" value="PRK14532.1"/>
    <property type="match status" value="1"/>
</dbReference>
<keyword evidence="9" id="KW-1185">Reference proteome</keyword>
<dbReference type="HOGENOM" id="CLU_032354_4_1_10"/>
<dbReference type="NCBIfam" id="NF011104">
    <property type="entry name" value="PRK14531.1"/>
    <property type="match status" value="1"/>
</dbReference>
<keyword evidence="2 5" id="KW-0545">Nucleotide biosynthesis</keyword>
<comment type="domain">
    <text evidence="5">Consists of three domains, a large central CORE domain and two small peripheral domains, NMPbind and LID, which undergo movements during catalysis. The LID domain closes over the site of phosphoryl transfer upon ATP binding. Assembling and dissambling the active center during each catalytic cycle provides an effective means to prevent ATP hydrolysis.</text>
</comment>
<dbReference type="OrthoDB" id="9805030at2"/>
<reference evidence="8 9" key="1">
    <citation type="submission" date="2014-08" db="EMBL/GenBank/DDBJ databases">
        <authorList>
            <person name="Wibberg D."/>
        </authorList>
    </citation>
    <scope>NUCLEOTIDE SEQUENCE [LARGE SCALE GENOMIC DNA]</scope>
    <source>
        <strain evidence="9">ING2-E5B</strain>
    </source>
</reference>
<feature type="binding site" evidence="5">
    <location>
        <position position="173"/>
    </location>
    <ligand>
        <name>ATP</name>
        <dbReference type="ChEBI" id="CHEBI:30616"/>
    </ligand>
</feature>
<proteinExistence type="inferred from homology"/>
<feature type="binding site" evidence="5">
    <location>
        <begin position="58"/>
        <end position="60"/>
    </location>
    <ligand>
        <name>AMP</name>
        <dbReference type="ChEBI" id="CHEBI:456215"/>
    </ligand>
</feature>
<dbReference type="UniPathway" id="UPA00588">
    <property type="reaction ID" value="UER00649"/>
</dbReference>
<evidence type="ECO:0000256" key="5">
    <source>
        <dbReference type="HAMAP-Rule" id="MF_00235"/>
    </source>
</evidence>
<dbReference type="PROSITE" id="PS00113">
    <property type="entry name" value="ADENYLATE_KINASE"/>
    <property type="match status" value="1"/>
</dbReference>